<evidence type="ECO:0000313" key="3">
    <source>
        <dbReference type="Proteomes" id="UP000230066"/>
    </source>
</evidence>
<protein>
    <submittedName>
        <fullName evidence="2">Uncharacterized protein</fullName>
    </submittedName>
</protein>
<evidence type="ECO:0000256" key="1">
    <source>
        <dbReference type="SAM" id="Coils"/>
    </source>
</evidence>
<evidence type="ECO:0000313" key="2">
    <source>
        <dbReference type="EMBL" id="THD26074.1"/>
    </source>
</evidence>
<dbReference type="Proteomes" id="UP000230066">
    <property type="component" value="Unassembled WGS sequence"/>
</dbReference>
<sequence>MAATEWTCDIDVSSPVLTPPSRLSTERMVFSTSTDHNALPVNTSDIEPATKRSRLTLTDEFTRANGVSESYQKPVSDSAAARLGLSDRFKISFCARFKSALREKLESYFSRLEKAEESANTIQKELTELSGRMDAIDTSSQELKKFVTERVSCSLIQTKLPSVRCRIMNESVIFACHSDVYSFALYHFRVGYIEKYQ</sequence>
<organism evidence="2 3">
    <name type="scientific">Fasciola hepatica</name>
    <name type="common">Liver fluke</name>
    <dbReference type="NCBI Taxonomy" id="6192"/>
    <lineage>
        <taxon>Eukaryota</taxon>
        <taxon>Metazoa</taxon>
        <taxon>Spiralia</taxon>
        <taxon>Lophotrochozoa</taxon>
        <taxon>Platyhelminthes</taxon>
        <taxon>Trematoda</taxon>
        <taxon>Digenea</taxon>
        <taxon>Plagiorchiida</taxon>
        <taxon>Echinostomata</taxon>
        <taxon>Echinostomatoidea</taxon>
        <taxon>Fasciolidae</taxon>
        <taxon>Fasciola</taxon>
    </lineage>
</organism>
<keyword evidence="1" id="KW-0175">Coiled coil</keyword>
<proteinExistence type="predicted"/>
<dbReference type="EMBL" id="JXXN02000875">
    <property type="protein sequence ID" value="THD26074.1"/>
    <property type="molecule type" value="Genomic_DNA"/>
</dbReference>
<dbReference type="AlphaFoldDB" id="A0A4E0RJE3"/>
<comment type="caution">
    <text evidence="2">The sequence shown here is derived from an EMBL/GenBank/DDBJ whole genome shotgun (WGS) entry which is preliminary data.</text>
</comment>
<reference evidence="2" key="1">
    <citation type="submission" date="2019-03" db="EMBL/GenBank/DDBJ databases">
        <title>Improved annotation for the trematode Fasciola hepatica.</title>
        <authorList>
            <person name="Choi Y.-J."/>
            <person name="Martin J."/>
            <person name="Mitreva M."/>
        </authorList>
    </citation>
    <scope>NUCLEOTIDE SEQUENCE [LARGE SCALE GENOMIC DNA]</scope>
</reference>
<feature type="coiled-coil region" evidence="1">
    <location>
        <begin position="98"/>
        <end position="132"/>
    </location>
</feature>
<gene>
    <name evidence="2" type="ORF">D915_003091</name>
</gene>
<accession>A0A4E0RJE3</accession>
<keyword evidence="3" id="KW-1185">Reference proteome</keyword>
<name>A0A4E0RJE3_FASHE</name>